<sequence>MADDGGAKTLNAFLGVSRSLSGRAWRQRPADAATTRAHMQTLNLEEPLARALASRGVRSDQGQDFLTPTLRSLFPDPSSFMDMDAAAEAILNTLQAKANIHVFADYDVDGASSAALLVRWFRAMGHELSIYVPDRMTEGYGPSAKAFDTLKASGADLVITVDCGAAANEALAHAAAIALNVVVIDHHLMRSEPPRALAVVNPNRPGCTSGQGNLAAAGVVFVLLAALNREGRRQGLFAERPEPDIRQWLDLAALGAICDVTGLTGFNRALISLGLKVMSDWRNPGLRALLAAAGAEPGPAKSNHAGFILGPRINAGGRIGRSDLGARLLSTDDPAEAEALAIELDALNLSRRDVERAVTDAAVRRVEATGAHADESAVVVVAGEDWHPGVVGIVAGRLRERWRKPVIVIGVDPVTGLGKGSGRSQPGMNLGRAIQAAWESGILLAGGGHAMAAGLTMEGARVPELTAFLNERLATERVEAVAQDVLEIDALIDPSAATRDLFESFERLAPFGPANPEPSFALSGVQAREPVAMNGGHVRCRLVGPDGASVKAIAWRCADLPTGQALLSGQGGLSVVGRLKADDWNGRKGVQFEIEDVADPRMI</sequence>
<reference evidence="9 10" key="1">
    <citation type="submission" date="2021-02" db="EMBL/GenBank/DDBJ databases">
        <title>Brevundimonas sp. CS1 genome sequence.</title>
        <authorList>
            <person name="Lee K."/>
            <person name="Choi Y.-J."/>
            <person name="Son H.-R."/>
        </authorList>
    </citation>
    <scope>NUCLEOTIDE SEQUENCE [LARGE SCALE GENOMIC DNA]</scope>
    <source>
        <strain evidence="9 10">CS1</strain>
    </source>
</reference>
<name>A0ABX7LK04_9CAUL</name>
<evidence type="ECO:0000256" key="5">
    <source>
        <dbReference type="ARBA" id="ARBA00022839"/>
    </source>
</evidence>
<dbReference type="PANTHER" id="PTHR30255:SF2">
    <property type="entry name" value="SINGLE-STRANDED-DNA-SPECIFIC EXONUCLEASE RECJ"/>
    <property type="match status" value="1"/>
</dbReference>
<keyword evidence="5 9" id="KW-0269">Exonuclease</keyword>
<feature type="domain" description="DHHA1" evidence="7">
    <location>
        <begin position="378"/>
        <end position="474"/>
    </location>
</feature>
<dbReference type="RefSeq" id="WP_205680977.1">
    <property type="nucleotide sequence ID" value="NZ_CP070968.1"/>
</dbReference>
<dbReference type="InterPro" id="IPR004610">
    <property type="entry name" value="RecJ"/>
</dbReference>
<dbReference type="InterPro" id="IPR051673">
    <property type="entry name" value="SSDNA_exonuclease_RecJ"/>
</dbReference>
<dbReference type="NCBIfam" id="TIGR00644">
    <property type="entry name" value="recJ"/>
    <property type="match status" value="1"/>
</dbReference>
<dbReference type="Proteomes" id="UP000662957">
    <property type="component" value="Chromosome"/>
</dbReference>
<dbReference type="PANTHER" id="PTHR30255">
    <property type="entry name" value="SINGLE-STRANDED-DNA-SPECIFIC EXONUCLEASE RECJ"/>
    <property type="match status" value="1"/>
</dbReference>
<evidence type="ECO:0000256" key="3">
    <source>
        <dbReference type="ARBA" id="ARBA00022722"/>
    </source>
</evidence>
<protein>
    <recommendedName>
        <fullName evidence="2">Single-stranded-DNA-specific exonuclease RecJ</fullName>
    </recommendedName>
</protein>
<comment type="similarity">
    <text evidence="1">Belongs to the RecJ family.</text>
</comment>
<dbReference type="SUPFAM" id="SSF64182">
    <property type="entry name" value="DHH phosphoesterases"/>
    <property type="match status" value="1"/>
</dbReference>
<evidence type="ECO:0000259" key="6">
    <source>
        <dbReference type="Pfam" id="PF01368"/>
    </source>
</evidence>
<dbReference type="Gene3D" id="3.10.310.30">
    <property type="match status" value="1"/>
</dbReference>
<dbReference type="InterPro" id="IPR003156">
    <property type="entry name" value="DHHA1_dom"/>
</dbReference>
<keyword evidence="4" id="KW-0378">Hydrolase</keyword>
<dbReference type="GO" id="GO:0004527">
    <property type="term" value="F:exonuclease activity"/>
    <property type="evidence" value="ECO:0007669"/>
    <property type="project" value="UniProtKB-KW"/>
</dbReference>
<dbReference type="Pfam" id="PF02272">
    <property type="entry name" value="DHHA1"/>
    <property type="match status" value="1"/>
</dbReference>
<dbReference type="Pfam" id="PF01368">
    <property type="entry name" value="DHH"/>
    <property type="match status" value="1"/>
</dbReference>
<keyword evidence="3" id="KW-0540">Nuclease</keyword>
<dbReference type="InterPro" id="IPR038763">
    <property type="entry name" value="DHH_sf"/>
</dbReference>
<proteinExistence type="inferred from homology"/>
<evidence type="ECO:0000256" key="4">
    <source>
        <dbReference type="ARBA" id="ARBA00022801"/>
    </source>
</evidence>
<evidence type="ECO:0000256" key="1">
    <source>
        <dbReference type="ARBA" id="ARBA00005915"/>
    </source>
</evidence>
<dbReference type="Pfam" id="PF17768">
    <property type="entry name" value="RecJ_OB"/>
    <property type="match status" value="1"/>
</dbReference>
<evidence type="ECO:0000259" key="7">
    <source>
        <dbReference type="Pfam" id="PF02272"/>
    </source>
</evidence>
<gene>
    <name evidence="9" type="primary">recJ</name>
    <name evidence="9" type="ORF">JX001_10135</name>
</gene>
<feature type="domain" description="DDH" evidence="6">
    <location>
        <begin position="99"/>
        <end position="255"/>
    </location>
</feature>
<evidence type="ECO:0000259" key="8">
    <source>
        <dbReference type="Pfam" id="PF17768"/>
    </source>
</evidence>
<organism evidence="9 10">
    <name type="scientific">Brevundimonas fontaquae</name>
    <dbReference type="NCBI Taxonomy" id="2813778"/>
    <lineage>
        <taxon>Bacteria</taxon>
        <taxon>Pseudomonadati</taxon>
        <taxon>Pseudomonadota</taxon>
        <taxon>Alphaproteobacteria</taxon>
        <taxon>Caulobacterales</taxon>
        <taxon>Caulobacteraceae</taxon>
        <taxon>Brevundimonas</taxon>
    </lineage>
</organism>
<keyword evidence="10" id="KW-1185">Reference proteome</keyword>
<dbReference type="Gene3D" id="3.90.1640.30">
    <property type="match status" value="1"/>
</dbReference>
<dbReference type="EMBL" id="CP070968">
    <property type="protein sequence ID" value="QSF53178.1"/>
    <property type="molecule type" value="Genomic_DNA"/>
</dbReference>
<evidence type="ECO:0000313" key="9">
    <source>
        <dbReference type="EMBL" id="QSF53178.1"/>
    </source>
</evidence>
<accession>A0ABX7LK04</accession>
<evidence type="ECO:0000256" key="2">
    <source>
        <dbReference type="ARBA" id="ARBA00019841"/>
    </source>
</evidence>
<evidence type="ECO:0000313" key="10">
    <source>
        <dbReference type="Proteomes" id="UP000662957"/>
    </source>
</evidence>
<dbReference type="InterPro" id="IPR041122">
    <property type="entry name" value="RecJ_OB"/>
</dbReference>
<feature type="domain" description="RecJ OB" evidence="8">
    <location>
        <begin position="488"/>
        <end position="596"/>
    </location>
</feature>
<dbReference type="InterPro" id="IPR001667">
    <property type="entry name" value="DDH_dom"/>
</dbReference>